<dbReference type="SUPFAM" id="SSF51126">
    <property type="entry name" value="Pectin lyase-like"/>
    <property type="match status" value="2"/>
</dbReference>
<dbReference type="AlphaFoldDB" id="A0A518IRF4"/>
<dbReference type="Gene3D" id="2.160.20.10">
    <property type="entry name" value="Single-stranded right-handed beta-helix, Pectin lyase-like"/>
    <property type="match status" value="2"/>
</dbReference>
<dbReference type="InterPro" id="IPR006626">
    <property type="entry name" value="PbH1"/>
</dbReference>
<dbReference type="InterPro" id="IPR011050">
    <property type="entry name" value="Pectin_lyase_fold/virulence"/>
</dbReference>
<dbReference type="PANTHER" id="PTHR36453:SF1">
    <property type="entry name" value="RIGHT HANDED BETA HELIX DOMAIN-CONTAINING PROTEIN"/>
    <property type="match status" value="1"/>
</dbReference>
<gene>
    <name evidence="2" type="ORF">Mal33_16000</name>
</gene>
<name>A0A518IRF4_9BACT</name>
<dbReference type="PANTHER" id="PTHR36453">
    <property type="entry name" value="SECRETED PROTEIN-RELATED"/>
    <property type="match status" value="1"/>
</dbReference>
<accession>A0A518IRF4</accession>
<dbReference type="RefSeq" id="WP_232530075.1">
    <property type="nucleotide sequence ID" value="NZ_CP036318.1"/>
</dbReference>
<organism evidence="2 3">
    <name type="scientific">Rosistilla oblonga</name>
    <dbReference type="NCBI Taxonomy" id="2527990"/>
    <lineage>
        <taxon>Bacteria</taxon>
        <taxon>Pseudomonadati</taxon>
        <taxon>Planctomycetota</taxon>
        <taxon>Planctomycetia</taxon>
        <taxon>Pirellulales</taxon>
        <taxon>Pirellulaceae</taxon>
        <taxon>Rosistilla</taxon>
    </lineage>
</organism>
<protein>
    <recommendedName>
        <fullName evidence="1">Right handed beta helix domain-containing protein</fullName>
    </recommendedName>
</protein>
<evidence type="ECO:0000313" key="2">
    <source>
        <dbReference type="EMBL" id="QDV55623.1"/>
    </source>
</evidence>
<dbReference type="SMART" id="SM00710">
    <property type="entry name" value="PbH1"/>
    <property type="match status" value="8"/>
</dbReference>
<proteinExistence type="predicted"/>
<evidence type="ECO:0000259" key="1">
    <source>
        <dbReference type="Pfam" id="PF13229"/>
    </source>
</evidence>
<reference evidence="2 3" key="1">
    <citation type="submission" date="2019-02" db="EMBL/GenBank/DDBJ databases">
        <title>Deep-cultivation of Planctomycetes and their phenomic and genomic characterization uncovers novel biology.</title>
        <authorList>
            <person name="Wiegand S."/>
            <person name="Jogler M."/>
            <person name="Boedeker C."/>
            <person name="Pinto D."/>
            <person name="Vollmers J."/>
            <person name="Rivas-Marin E."/>
            <person name="Kohn T."/>
            <person name="Peeters S.H."/>
            <person name="Heuer A."/>
            <person name="Rast P."/>
            <person name="Oberbeckmann S."/>
            <person name="Bunk B."/>
            <person name="Jeske O."/>
            <person name="Meyerdierks A."/>
            <person name="Storesund J.E."/>
            <person name="Kallscheuer N."/>
            <person name="Luecker S."/>
            <person name="Lage O.M."/>
            <person name="Pohl T."/>
            <person name="Merkel B.J."/>
            <person name="Hornburger P."/>
            <person name="Mueller R.-W."/>
            <person name="Bruemmer F."/>
            <person name="Labrenz M."/>
            <person name="Spormann A.M."/>
            <person name="Op den Camp H."/>
            <person name="Overmann J."/>
            <person name="Amann R."/>
            <person name="Jetten M.S.M."/>
            <person name="Mascher T."/>
            <person name="Medema M.H."/>
            <person name="Devos D.P."/>
            <person name="Kaster A.-K."/>
            <person name="Ovreas L."/>
            <person name="Rohde M."/>
            <person name="Galperin M.Y."/>
            <person name="Jogler C."/>
        </authorList>
    </citation>
    <scope>NUCLEOTIDE SEQUENCE [LARGE SCALE GENOMIC DNA]</scope>
    <source>
        <strain evidence="2 3">Mal33</strain>
    </source>
</reference>
<dbReference type="Proteomes" id="UP000316770">
    <property type="component" value="Chromosome"/>
</dbReference>
<dbReference type="Pfam" id="PF13229">
    <property type="entry name" value="Beta_helix"/>
    <property type="match status" value="1"/>
</dbReference>
<feature type="domain" description="Right handed beta helix" evidence="1">
    <location>
        <begin position="402"/>
        <end position="555"/>
    </location>
</feature>
<dbReference type="InterPro" id="IPR039448">
    <property type="entry name" value="Beta_helix"/>
</dbReference>
<dbReference type="EMBL" id="CP036318">
    <property type="protein sequence ID" value="QDV55623.1"/>
    <property type="molecule type" value="Genomic_DNA"/>
</dbReference>
<sequence>MFSKFAQAIPDMFSSKSAAVRCVSRQSVAIAILISAAVACDAAETTLHVSPAGPLHSLTEARDEIRQRRADAPNEKFRVIVADGRYEISEPIVFEAQDSNVVYQAAEGAAPVISGGRQITTPWTATDSGVWSTQLPQDWRFDQLWINGNHATRAREPDHFFHYMLRGQETLIENARRARQTLTVDPDDIASLQGLSPEQIRNVQFLAFHKWDTTRRFLESADADAGRLVSVGRGMKSHNPLTLNTGYILENYREAMDEPGEWFLAPDGLLSYRPREGESMDTIECIAPVSEKLVVILGDAASDKSVKNLEFHGLAFRHSGLITPPEGFEPSQAASPIEAAVQIDGVQGIVFADCEIGHTGQYGLWFRKGCRDSRIERCWIHDLGAGGVRIGETRIAKNLAERTSHIVVDNSIVNHGGHMFPCAVGIWIGHSGDNQITHNEIADLFYTGISVGWRWGYSESLAARNRIEHNHIHHIGQGWLSDMGGIYTLGPAPGTVLRGNRIHDIDSWGYGGWGLYNDEGSTDILLENNLVYRTKSGGYHQHYGRDNIIRNNIFAYGREYQVRRSRVEDHLSFTYEQNIVLFDSEELFHGRWGDDGVKVGRNLYWRGGAEVDISKADTSGESVIADPRFVDPEHDDFRFIDTTAADKIGFKPFDVSAAGVYGEPAWKEKAASLPMPEMLKAPEPRAYSVREDFETGELPLGARVSADKERGGIEVVEVDFAQRGSKALRFTDTPDQPHAYYPMMSLAPKHSSGTTRCRFMIRLGEGAVFQHEWRDAAKPFQIGPSLWIEKGVLKAKDGVSVKVPVDQWIRIEVAAQLGQEAGHWHLRVTVPGQEPQTFRNLTTTSPGWQNLDWVGFVSQAKDNAVVYLDDLELAQ</sequence>
<dbReference type="InterPro" id="IPR012334">
    <property type="entry name" value="Pectin_lyas_fold"/>
</dbReference>
<keyword evidence="3" id="KW-1185">Reference proteome</keyword>
<evidence type="ECO:0000313" key="3">
    <source>
        <dbReference type="Proteomes" id="UP000316770"/>
    </source>
</evidence>